<accession>A0A1I8QFC8</accession>
<feature type="compositionally biased region" description="Basic and acidic residues" evidence="1">
    <location>
        <begin position="18"/>
        <end position="47"/>
    </location>
</feature>
<evidence type="ECO:0000256" key="1">
    <source>
        <dbReference type="SAM" id="MobiDB-lite"/>
    </source>
</evidence>
<evidence type="ECO:0000313" key="2">
    <source>
        <dbReference type="EnsemblMetazoa" id="SCAU016615-PA"/>
    </source>
</evidence>
<protein>
    <submittedName>
        <fullName evidence="2">Uncharacterized protein</fullName>
    </submittedName>
</protein>
<dbReference type="EnsemblMetazoa" id="SCAU016615-RA">
    <property type="protein sequence ID" value="SCAU016615-PA"/>
    <property type="gene ID" value="SCAU016615"/>
</dbReference>
<proteinExistence type="predicted"/>
<sequence length="182" mass="21377">MKESKMSMLMRKQIDYHLRNGEPLPKPEPRRININKDPDSEALEILRRAHNAKRKSLAEIKASGAYEMPRYRPKPDDKLPSEKSKKLLQEAMSGLKISETNLKPKRKPKTNRESNTTTDDIINELLDQINERAEWLAEMEELGEGKRYRDEIREQISQRLRQIKALQTKVQLQKDGNIRFLD</sequence>
<evidence type="ECO:0000313" key="3">
    <source>
        <dbReference type="Proteomes" id="UP000095300"/>
    </source>
</evidence>
<keyword evidence="3" id="KW-1185">Reference proteome</keyword>
<dbReference type="PANTHER" id="PTHR28348:SF1">
    <property type="entry name" value="UPF0193 PROTEIN EVG1"/>
    <property type="match status" value="1"/>
</dbReference>
<gene>
    <name evidence="2" type="primary">106093100</name>
</gene>
<dbReference type="InterPro" id="IPR007914">
    <property type="entry name" value="UPF0193"/>
</dbReference>
<dbReference type="OrthoDB" id="10262032at2759"/>
<name>A0A1I8QFC8_STOCA</name>
<feature type="region of interest" description="Disordered" evidence="1">
    <location>
        <begin position="18"/>
        <end position="119"/>
    </location>
</feature>
<feature type="compositionally biased region" description="Basic and acidic residues" evidence="1">
    <location>
        <begin position="69"/>
        <end position="88"/>
    </location>
</feature>
<dbReference type="AlphaFoldDB" id="A0A1I8QFC8"/>
<dbReference type="Pfam" id="PF05250">
    <property type="entry name" value="UPF0193"/>
    <property type="match status" value="1"/>
</dbReference>
<dbReference type="VEuPathDB" id="VectorBase:SCAU016615"/>
<dbReference type="Proteomes" id="UP000095300">
    <property type="component" value="Unassembled WGS sequence"/>
</dbReference>
<dbReference type="STRING" id="35570.A0A1I8QFC8"/>
<reference evidence="2" key="1">
    <citation type="submission" date="2020-05" db="UniProtKB">
        <authorList>
            <consortium name="EnsemblMetazoa"/>
        </authorList>
    </citation>
    <scope>IDENTIFICATION</scope>
    <source>
        <strain evidence="2">USDA</strain>
    </source>
</reference>
<dbReference type="PANTHER" id="PTHR28348">
    <property type="entry name" value="UPF0193 PROTEIN EVG1"/>
    <property type="match status" value="1"/>
</dbReference>
<organism evidence="2 3">
    <name type="scientific">Stomoxys calcitrans</name>
    <name type="common">Stable fly</name>
    <name type="synonym">Conops calcitrans</name>
    <dbReference type="NCBI Taxonomy" id="35570"/>
    <lineage>
        <taxon>Eukaryota</taxon>
        <taxon>Metazoa</taxon>
        <taxon>Ecdysozoa</taxon>
        <taxon>Arthropoda</taxon>
        <taxon>Hexapoda</taxon>
        <taxon>Insecta</taxon>
        <taxon>Pterygota</taxon>
        <taxon>Neoptera</taxon>
        <taxon>Endopterygota</taxon>
        <taxon>Diptera</taxon>
        <taxon>Brachycera</taxon>
        <taxon>Muscomorpha</taxon>
        <taxon>Muscoidea</taxon>
        <taxon>Muscidae</taxon>
        <taxon>Stomoxys</taxon>
    </lineage>
</organism>